<dbReference type="Pfam" id="PF18962">
    <property type="entry name" value="Por_Secre_tail"/>
    <property type="match status" value="1"/>
</dbReference>
<organism evidence="3 4">
    <name type="scientific">Flaviaesturariibacter amylovorans</name>
    <dbReference type="NCBI Taxonomy" id="1084520"/>
    <lineage>
        <taxon>Bacteria</taxon>
        <taxon>Pseudomonadati</taxon>
        <taxon>Bacteroidota</taxon>
        <taxon>Chitinophagia</taxon>
        <taxon>Chitinophagales</taxon>
        <taxon>Chitinophagaceae</taxon>
        <taxon>Flaviaestuariibacter</taxon>
    </lineage>
</organism>
<sequence length="221" mass="24240">MRSVYLLLLSCCLSVCALAQQRVRGQVSDTTGRPVPFATIADANGVPVALADSAGYFSFPVARRPGRLLVSAGSFETGVVPLWDDEALDVRLVPKTELDVVLVRSGGCFRSRHEKGLCGSFRCLAGGLRIVREIEAPVQTKREPASRVYPNPTRGGIVLEANARVTTLWLTDMHGRTVQHLQGSNSRQLRLELGRYAAGTYLLRYFVEGAGWRTERVLLAR</sequence>
<proteinExistence type="predicted"/>
<dbReference type="NCBIfam" id="TIGR04183">
    <property type="entry name" value="Por_Secre_tail"/>
    <property type="match status" value="1"/>
</dbReference>
<dbReference type="Proteomes" id="UP001501725">
    <property type="component" value="Unassembled WGS sequence"/>
</dbReference>
<keyword evidence="4" id="KW-1185">Reference proteome</keyword>
<feature type="signal peptide" evidence="1">
    <location>
        <begin position="1"/>
        <end position="19"/>
    </location>
</feature>
<dbReference type="SUPFAM" id="SSF49464">
    <property type="entry name" value="Carboxypeptidase regulatory domain-like"/>
    <property type="match status" value="1"/>
</dbReference>
<keyword evidence="1" id="KW-0732">Signal</keyword>
<evidence type="ECO:0000259" key="2">
    <source>
        <dbReference type="Pfam" id="PF18962"/>
    </source>
</evidence>
<protein>
    <recommendedName>
        <fullName evidence="2">Secretion system C-terminal sorting domain-containing protein</fullName>
    </recommendedName>
</protein>
<dbReference type="InterPro" id="IPR008969">
    <property type="entry name" value="CarboxyPept-like_regulatory"/>
</dbReference>
<reference evidence="4" key="1">
    <citation type="journal article" date="2019" name="Int. J. Syst. Evol. Microbiol.">
        <title>The Global Catalogue of Microorganisms (GCM) 10K type strain sequencing project: providing services to taxonomists for standard genome sequencing and annotation.</title>
        <authorList>
            <consortium name="The Broad Institute Genomics Platform"/>
            <consortium name="The Broad Institute Genome Sequencing Center for Infectious Disease"/>
            <person name="Wu L."/>
            <person name="Ma J."/>
        </authorList>
    </citation>
    <scope>NUCLEOTIDE SEQUENCE [LARGE SCALE GENOMIC DNA]</scope>
    <source>
        <strain evidence="4">JCM 17919</strain>
    </source>
</reference>
<comment type="caution">
    <text evidence="3">The sequence shown here is derived from an EMBL/GenBank/DDBJ whole genome shotgun (WGS) entry which is preliminary data.</text>
</comment>
<evidence type="ECO:0000256" key="1">
    <source>
        <dbReference type="SAM" id="SignalP"/>
    </source>
</evidence>
<dbReference type="RefSeq" id="WP_345258076.1">
    <property type="nucleotide sequence ID" value="NZ_BAABGY010000016.1"/>
</dbReference>
<feature type="domain" description="Secretion system C-terminal sorting" evidence="2">
    <location>
        <begin position="148"/>
        <end position="204"/>
    </location>
</feature>
<dbReference type="EMBL" id="BAABGY010000016">
    <property type="protein sequence ID" value="GAA4343232.1"/>
    <property type="molecule type" value="Genomic_DNA"/>
</dbReference>
<feature type="chain" id="PRO_5046848073" description="Secretion system C-terminal sorting domain-containing protein" evidence="1">
    <location>
        <begin position="20"/>
        <end position="221"/>
    </location>
</feature>
<evidence type="ECO:0000313" key="3">
    <source>
        <dbReference type="EMBL" id="GAA4343232.1"/>
    </source>
</evidence>
<evidence type="ECO:0000313" key="4">
    <source>
        <dbReference type="Proteomes" id="UP001501725"/>
    </source>
</evidence>
<name>A0ABP8HRK8_9BACT</name>
<gene>
    <name evidence="3" type="ORF">GCM10023184_43450</name>
</gene>
<dbReference type="InterPro" id="IPR026444">
    <property type="entry name" value="Secre_tail"/>
</dbReference>
<accession>A0ABP8HRK8</accession>